<reference evidence="3" key="1">
    <citation type="submission" date="2018-09" db="EMBL/GenBank/DDBJ databases">
        <authorList>
            <person name="Zhu H."/>
        </authorList>
    </citation>
    <scope>NUCLEOTIDE SEQUENCE [LARGE SCALE GENOMIC DNA]</scope>
    <source>
        <strain evidence="3">K1S02-23</strain>
    </source>
</reference>
<dbReference type="RefSeq" id="WP_119784757.1">
    <property type="nucleotide sequence ID" value="NZ_QYUQ01000002.1"/>
</dbReference>
<dbReference type="InterPro" id="IPR012368">
    <property type="entry name" value="OxRdtase_Mopterin-bd_su_IorB"/>
</dbReference>
<dbReference type="InterPro" id="IPR052516">
    <property type="entry name" value="N-heterocyclic_Hydroxylase"/>
</dbReference>
<dbReference type="AlphaFoldDB" id="A0A3A3FYM0"/>
<dbReference type="SUPFAM" id="SSF56003">
    <property type="entry name" value="Molybdenum cofactor-binding domain"/>
    <property type="match status" value="2"/>
</dbReference>
<proteinExistence type="predicted"/>
<dbReference type="PROSITE" id="PS51318">
    <property type="entry name" value="TAT"/>
    <property type="match status" value="1"/>
</dbReference>
<dbReference type="Gene3D" id="3.90.1170.50">
    <property type="entry name" value="Aldehyde oxidase/xanthine dehydrogenase, a/b hammerhead"/>
    <property type="match status" value="1"/>
</dbReference>
<dbReference type="InterPro" id="IPR008274">
    <property type="entry name" value="AldOxase/xan_DH_MoCoBD1"/>
</dbReference>
<dbReference type="OrthoDB" id="6073217at2"/>
<dbReference type="Pfam" id="PF20256">
    <property type="entry name" value="MoCoBD_2"/>
    <property type="match status" value="2"/>
</dbReference>
<dbReference type="PANTHER" id="PTHR47495:SF2">
    <property type="entry name" value="ALDEHYDE DEHYDROGENASE"/>
    <property type="match status" value="1"/>
</dbReference>
<evidence type="ECO:0000259" key="1">
    <source>
        <dbReference type="SMART" id="SM01008"/>
    </source>
</evidence>
<organism evidence="2 3">
    <name type="scientific">Noviherbaspirillum sedimenti</name>
    <dbReference type="NCBI Taxonomy" id="2320865"/>
    <lineage>
        <taxon>Bacteria</taxon>
        <taxon>Pseudomonadati</taxon>
        <taxon>Pseudomonadota</taxon>
        <taxon>Betaproteobacteria</taxon>
        <taxon>Burkholderiales</taxon>
        <taxon>Oxalobacteraceae</taxon>
        <taxon>Noviherbaspirillum</taxon>
    </lineage>
</organism>
<dbReference type="Pfam" id="PF02738">
    <property type="entry name" value="MoCoBD_1"/>
    <property type="match status" value="1"/>
</dbReference>
<protein>
    <submittedName>
        <fullName evidence="2">Xanthine dehydrogenase family protein molybdopterin-binding subunit</fullName>
    </submittedName>
</protein>
<dbReference type="GO" id="GO:0016491">
    <property type="term" value="F:oxidoreductase activity"/>
    <property type="evidence" value="ECO:0007669"/>
    <property type="project" value="InterPro"/>
</dbReference>
<feature type="domain" description="Aldehyde oxidase/xanthine dehydrogenase a/b hammerhead" evidence="1">
    <location>
        <begin position="212"/>
        <end position="290"/>
    </location>
</feature>
<dbReference type="SMART" id="SM01008">
    <property type="entry name" value="Ald_Xan_dh_C"/>
    <property type="match status" value="1"/>
</dbReference>
<keyword evidence="3" id="KW-1185">Reference proteome</keyword>
<dbReference type="InterPro" id="IPR000674">
    <property type="entry name" value="Ald_Oxase/Xan_DH_a/b"/>
</dbReference>
<dbReference type="Gene3D" id="3.30.365.10">
    <property type="entry name" value="Aldehyde oxidase/xanthine dehydrogenase, molybdopterin binding domain"/>
    <property type="match status" value="4"/>
</dbReference>
<name>A0A3A3FYM0_9BURK</name>
<dbReference type="InterPro" id="IPR006311">
    <property type="entry name" value="TAT_signal"/>
</dbReference>
<evidence type="ECO:0000313" key="2">
    <source>
        <dbReference type="EMBL" id="RJG01308.1"/>
    </source>
</evidence>
<dbReference type="PANTHER" id="PTHR47495">
    <property type="entry name" value="ALDEHYDE DEHYDROGENASE"/>
    <property type="match status" value="1"/>
</dbReference>
<accession>A0A3A3FYM0</accession>
<sequence length="729" mass="78250">MTTTRIENASRRRFLQEAAGLTLAIYLPSATAAGAGKQMAKTANFAPNAFLRIAEDNTVTVIAKHLEMGQGVYTGLATIVAEELDADWSQVRVESAPADAKRYNNLSWGPMQGTGGSSAIANSWEQLRRAGASARAMLVAAAAQQWNTPAAEIVVANGMVMHKASGRKASFGQLARVAAEQPMPADVKLKDPKDFQLIGKHAPRKDSTDKTTGRAVFTQDIHLPGMLTAVVAHPPRFGAEVKSFNATKAKAIKGVVDVVQIPSGVAVLAKDTWSAKKGRDALIVEWDESAAFKLGSDQILEKYRELAKSPGNVASRAGDVDKALSTVARTLEASYDFPYLAHAAMEPLNCVVRLGKDGCEIWNGDQMQTVDQMALAKLFGLTPEQVRINTLYAGGSFGRRASKNADYIVEAAHIAKAIDGRAPVKLVWLREDDMRGGYYRPMFHHRLWAGLDDQGRLVGWRHRLVGQSILAGSPFAAGIKDGIDGTSVEGATNLPYAIPDMQVELHTPTDIGVPVHWWRSVGSTHTAFSTECFVDELAQVAGKDPVAWRLTMLEKHPRHAAVLKLAAEKAGWNTPLPAGKPGERRGRGVAVHESFKSYVAQVAEVTVKGDGSYRVDRVVCAVDCGIAINPDVIRAQVEGSIGFALSAAMYGAITLTEGKVDQSNFHDYQPVRIADMPRIEVHIVPSAANPTGIGEPVVPPLAPALANALAAATGKRVRKLPINTDELKA</sequence>
<dbReference type="PROSITE" id="PS00430">
    <property type="entry name" value="TONB_DEPENDENT_REC_1"/>
    <property type="match status" value="1"/>
</dbReference>
<dbReference type="InterPro" id="IPR046867">
    <property type="entry name" value="AldOxase/xan_DH_MoCoBD2"/>
</dbReference>
<dbReference type="EMBL" id="QYUQ01000002">
    <property type="protein sequence ID" value="RJG01308.1"/>
    <property type="molecule type" value="Genomic_DNA"/>
</dbReference>
<dbReference type="InterPro" id="IPR037165">
    <property type="entry name" value="AldOxase/xan_DH_Mopterin-bd_sf"/>
</dbReference>
<comment type="caution">
    <text evidence="2">The sequence shown here is derived from an EMBL/GenBank/DDBJ whole genome shotgun (WGS) entry which is preliminary data.</text>
</comment>
<dbReference type="PIRSF" id="PIRSF036389">
    <property type="entry name" value="IOR_B"/>
    <property type="match status" value="1"/>
</dbReference>
<dbReference type="InterPro" id="IPR010916">
    <property type="entry name" value="TonB_box_CS"/>
</dbReference>
<evidence type="ECO:0000313" key="3">
    <source>
        <dbReference type="Proteomes" id="UP000266327"/>
    </source>
</evidence>
<dbReference type="Proteomes" id="UP000266327">
    <property type="component" value="Unassembled WGS sequence"/>
</dbReference>
<gene>
    <name evidence="2" type="ORF">D3878_06685</name>
</gene>